<dbReference type="RefSeq" id="WP_165870265.1">
    <property type="nucleotide sequence ID" value="NZ_SLYB01000035.1"/>
</dbReference>
<protein>
    <submittedName>
        <fullName evidence="2">Putative secreted protein</fullName>
    </submittedName>
</protein>
<proteinExistence type="predicted"/>
<evidence type="ECO:0000313" key="3">
    <source>
        <dbReference type="Proteomes" id="UP000295763"/>
    </source>
</evidence>
<dbReference type="PANTHER" id="PTHR34387:SF1">
    <property type="entry name" value="PERIPLASMIC IMMUNOGENIC PROTEIN"/>
    <property type="match status" value="1"/>
</dbReference>
<name>A0A4R2SMG5_9PAST</name>
<keyword evidence="3" id="KW-1185">Reference proteome</keyword>
<dbReference type="AlphaFoldDB" id="A0A4R2SMG5"/>
<keyword evidence="1" id="KW-0732">Signal</keyword>
<dbReference type="Proteomes" id="UP000295763">
    <property type="component" value="Unassembled WGS sequence"/>
</dbReference>
<comment type="caution">
    <text evidence="2">The sequence shown here is derived from an EMBL/GenBank/DDBJ whole genome shotgun (WGS) entry which is preliminary data.</text>
</comment>
<sequence>MMKMIAKLKLGLLLPLCLLSTAALADDDKANLINFTVQSEKEMPRDLMLVSLYIQKEGKDINALTQETTKALNELVAQAKSESAVEIKTNSQFSYPKYDSVRNKQNGWIMRAEVVLESKDFATLSQLAEKFSDKWAMENVGFALSRDAMKQVEDEMVQDVIAKFKQKATLIQTAMQAKGYKVQNLNIRSGNNDFGYRNYDLVMPTAKMALSESGTPMELDNGKATLKTEIDAQIMLTNE</sequence>
<dbReference type="InterPro" id="IPR007497">
    <property type="entry name" value="SIMPL/DUF541"/>
</dbReference>
<dbReference type="Gene3D" id="3.30.110.170">
    <property type="entry name" value="Protein of unknown function (DUF541), domain 1"/>
    <property type="match status" value="1"/>
</dbReference>
<organism evidence="2 3">
    <name type="scientific">Cricetibacter osteomyelitidis</name>
    <dbReference type="NCBI Taxonomy" id="1521931"/>
    <lineage>
        <taxon>Bacteria</taxon>
        <taxon>Pseudomonadati</taxon>
        <taxon>Pseudomonadota</taxon>
        <taxon>Gammaproteobacteria</taxon>
        <taxon>Pasteurellales</taxon>
        <taxon>Pasteurellaceae</taxon>
        <taxon>Cricetibacter</taxon>
    </lineage>
</organism>
<evidence type="ECO:0000313" key="2">
    <source>
        <dbReference type="EMBL" id="TCP91219.1"/>
    </source>
</evidence>
<dbReference type="Pfam" id="PF04402">
    <property type="entry name" value="SIMPL"/>
    <property type="match status" value="1"/>
</dbReference>
<feature type="signal peptide" evidence="1">
    <location>
        <begin position="1"/>
        <end position="25"/>
    </location>
</feature>
<gene>
    <name evidence="2" type="ORF">EDC44_13516</name>
</gene>
<dbReference type="Gene3D" id="3.30.70.2970">
    <property type="entry name" value="Protein of unknown function (DUF541), domain 2"/>
    <property type="match status" value="1"/>
</dbReference>
<evidence type="ECO:0000256" key="1">
    <source>
        <dbReference type="SAM" id="SignalP"/>
    </source>
</evidence>
<reference evidence="2 3" key="1">
    <citation type="submission" date="2019-03" db="EMBL/GenBank/DDBJ databases">
        <title>Genomic Encyclopedia of Type Strains, Phase IV (KMG-IV): sequencing the most valuable type-strain genomes for metagenomic binning, comparative biology and taxonomic classification.</title>
        <authorList>
            <person name="Goeker M."/>
        </authorList>
    </citation>
    <scope>NUCLEOTIDE SEQUENCE [LARGE SCALE GENOMIC DNA]</scope>
    <source>
        <strain evidence="2 3">DSM 28404</strain>
    </source>
</reference>
<dbReference type="EMBL" id="SLYB01000035">
    <property type="protein sequence ID" value="TCP91219.1"/>
    <property type="molecule type" value="Genomic_DNA"/>
</dbReference>
<dbReference type="GO" id="GO:0006974">
    <property type="term" value="P:DNA damage response"/>
    <property type="evidence" value="ECO:0007669"/>
    <property type="project" value="TreeGrafter"/>
</dbReference>
<feature type="chain" id="PRO_5020305260" evidence="1">
    <location>
        <begin position="26"/>
        <end position="239"/>
    </location>
</feature>
<dbReference type="PANTHER" id="PTHR34387">
    <property type="entry name" value="SLR1258 PROTEIN"/>
    <property type="match status" value="1"/>
</dbReference>
<dbReference type="InterPro" id="IPR052022">
    <property type="entry name" value="26kDa_periplasmic_antigen"/>
</dbReference>
<accession>A0A4R2SMG5</accession>